<dbReference type="Pfam" id="PF08238">
    <property type="entry name" value="Sel1"/>
    <property type="match status" value="2"/>
</dbReference>
<dbReference type="PANTHER" id="PTHR43628">
    <property type="entry name" value="ACTIVATOR OF C KINASE PROTEIN 1-RELATED"/>
    <property type="match status" value="1"/>
</dbReference>
<keyword evidence="2" id="KW-1185">Reference proteome</keyword>
<sequence length="187" mass="21458">MGHAIGTYYVGCCYRDGIGVEKDECKAFVYYQKSAEMGAANGHGFGVEKDEHKAFEHYLKAANMDLVVGMTQVARCFRNGVGVERDLQKSNYWYQRAKSAIIDNVSERIEDEEEWWNNKNLNNSNENEIKNEFIEADKIAKKLPIIAQQHPDHIYTSKLINTREITKRLSKLIASKPIEEIEIPDNL</sequence>
<dbReference type="SMART" id="SM00671">
    <property type="entry name" value="SEL1"/>
    <property type="match status" value="3"/>
</dbReference>
<evidence type="ECO:0000313" key="2">
    <source>
        <dbReference type="Proteomes" id="UP000439903"/>
    </source>
</evidence>
<reference evidence="1 2" key="1">
    <citation type="journal article" date="2019" name="Environ. Microbiol.">
        <title>At the nexus of three kingdoms: the genome of the mycorrhizal fungus Gigaspora margarita provides insights into plant, endobacterial and fungal interactions.</title>
        <authorList>
            <person name="Venice F."/>
            <person name="Ghignone S."/>
            <person name="Salvioli di Fossalunga A."/>
            <person name="Amselem J."/>
            <person name="Novero M."/>
            <person name="Xianan X."/>
            <person name="Sedzielewska Toro K."/>
            <person name="Morin E."/>
            <person name="Lipzen A."/>
            <person name="Grigoriev I.V."/>
            <person name="Henrissat B."/>
            <person name="Martin F.M."/>
            <person name="Bonfante P."/>
        </authorList>
    </citation>
    <scope>NUCLEOTIDE SEQUENCE [LARGE SCALE GENOMIC DNA]</scope>
    <source>
        <strain evidence="1 2">BEG34</strain>
    </source>
</reference>
<dbReference type="Proteomes" id="UP000439903">
    <property type="component" value="Unassembled WGS sequence"/>
</dbReference>
<evidence type="ECO:0000313" key="1">
    <source>
        <dbReference type="EMBL" id="KAF0550244.1"/>
    </source>
</evidence>
<proteinExistence type="predicted"/>
<dbReference type="SUPFAM" id="SSF81901">
    <property type="entry name" value="HCP-like"/>
    <property type="match status" value="1"/>
</dbReference>
<organism evidence="1 2">
    <name type="scientific">Gigaspora margarita</name>
    <dbReference type="NCBI Taxonomy" id="4874"/>
    <lineage>
        <taxon>Eukaryota</taxon>
        <taxon>Fungi</taxon>
        <taxon>Fungi incertae sedis</taxon>
        <taxon>Mucoromycota</taxon>
        <taxon>Glomeromycotina</taxon>
        <taxon>Glomeromycetes</taxon>
        <taxon>Diversisporales</taxon>
        <taxon>Gigasporaceae</taxon>
        <taxon>Gigaspora</taxon>
    </lineage>
</organism>
<dbReference type="Gene3D" id="1.25.40.10">
    <property type="entry name" value="Tetratricopeptide repeat domain"/>
    <property type="match status" value="1"/>
</dbReference>
<gene>
    <name evidence="1" type="ORF">F8M41_024669</name>
</gene>
<dbReference type="AlphaFoldDB" id="A0A8H4B0B4"/>
<dbReference type="EMBL" id="WTPW01000086">
    <property type="protein sequence ID" value="KAF0550244.1"/>
    <property type="molecule type" value="Genomic_DNA"/>
</dbReference>
<dbReference type="InterPro" id="IPR011990">
    <property type="entry name" value="TPR-like_helical_dom_sf"/>
</dbReference>
<dbReference type="InterPro" id="IPR006597">
    <property type="entry name" value="Sel1-like"/>
</dbReference>
<protein>
    <submittedName>
        <fullName evidence="1">HCP-like protein</fullName>
    </submittedName>
</protein>
<comment type="caution">
    <text evidence="1">The sequence shown here is derived from an EMBL/GenBank/DDBJ whole genome shotgun (WGS) entry which is preliminary data.</text>
</comment>
<dbReference type="OrthoDB" id="272077at2759"/>
<dbReference type="InterPro" id="IPR052945">
    <property type="entry name" value="Mitotic_Regulator"/>
</dbReference>
<dbReference type="PANTHER" id="PTHR43628:SF1">
    <property type="entry name" value="CHITIN SYNTHASE REGULATORY FACTOR 2-RELATED"/>
    <property type="match status" value="1"/>
</dbReference>
<name>A0A8H4B0B4_GIGMA</name>
<accession>A0A8H4B0B4</accession>